<organism evidence="1 2">
    <name type="scientific">Hexamita inflata</name>
    <dbReference type="NCBI Taxonomy" id="28002"/>
    <lineage>
        <taxon>Eukaryota</taxon>
        <taxon>Metamonada</taxon>
        <taxon>Diplomonadida</taxon>
        <taxon>Hexamitidae</taxon>
        <taxon>Hexamitinae</taxon>
        <taxon>Hexamita</taxon>
    </lineage>
</organism>
<accession>A0ABP1H8E5</accession>
<reference evidence="1 2" key="1">
    <citation type="submission" date="2024-07" db="EMBL/GenBank/DDBJ databases">
        <authorList>
            <person name="Akdeniz Z."/>
        </authorList>
    </citation>
    <scope>NUCLEOTIDE SEQUENCE [LARGE SCALE GENOMIC DNA]</scope>
</reference>
<name>A0ABP1H8E5_9EUKA</name>
<evidence type="ECO:0000313" key="2">
    <source>
        <dbReference type="Proteomes" id="UP001642409"/>
    </source>
</evidence>
<keyword evidence="2" id="KW-1185">Reference proteome</keyword>
<dbReference type="EMBL" id="CAXDID020000021">
    <property type="protein sequence ID" value="CAL5987245.1"/>
    <property type="molecule type" value="Genomic_DNA"/>
</dbReference>
<comment type="caution">
    <text evidence="1">The sequence shown here is derived from an EMBL/GenBank/DDBJ whole genome shotgun (WGS) entry which is preliminary data.</text>
</comment>
<gene>
    <name evidence="1" type="ORF">HINF_LOCUS9796</name>
</gene>
<proteinExistence type="predicted"/>
<sequence length="119" mass="13855">MSKVNSSSHLTPNQFFKASVKSFYLNSKNGCLDTISESEHENINIDFSIECYEAEPVRIRYSSYESLKTMLIQQEQELYDISCMVEFLEFCQSKQGKSIRSMDKKLRKMNSQINNVKSQ</sequence>
<evidence type="ECO:0000313" key="1">
    <source>
        <dbReference type="EMBL" id="CAL5987245.1"/>
    </source>
</evidence>
<protein>
    <submittedName>
        <fullName evidence="1">Hypothetical_protein</fullName>
    </submittedName>
</protein>
<dbReference type="Proteomes" id="UP001642409">
    <property type="component" value="Unassembled WGS sequence"/>
</dbReference>